<evidence type="ECO:0000256" key="1">
    <source>
        <dbReference type="ARBA" id="ARBA00001911"/>
    </source>
</evidence>
<dbReference type="Gene3D" id="3.40.50.720">
    <property type="entry name" value="NAD(P)-binding Rossmann-like Domain"/>
    <property type="match status" value="1"/>
</dbReference>
<evidence type="ECO:0000256" key="2">
    <source>
        <dbReference type="ARBA" id="ARBA00004323"/>
    </source>
</evidence>
<proteinExistence type="predicted"/>
<evidence type="ECO:0000259" key="13">
    <source>
        <dbReference type="Pfam" id="PF01370"/>
    </source>
</evidence>
<dbReference type="AlphaFoldDB" id="A0A937UVM1"/>
<keyword evidence="9" id="KW-0472">Membrane</keyword>
<dbReference type="GO" id="GO:0042732">
    <property type="term" value="P:D-xylose metabolic process"/>
    <property type="evidence" value="ECO:0007669"/>
    <property type="project" value="InterPro"/>
</dbReference>
<dbReference type="CDD" id="cd05230">
    <property type="entry name" value="UGD_SDR_e"/>
    <property type="match status" value="1"/>
</dbReference>
<protein>
    <submittedName>
        <fullName evidence="14">SDR family oxidoreductase</fullName>
    </submittedName>
</protein>
<evidence type="ECO:0000256" key="3">
    <source>
        <dbReference type="ARBA" id="ARBA00022692"/>
    </source>
</evidence>
<keyword evidence="7" id="KW-0520">NAD</keyword>
<keyword evidence="3" id="KW-0812">Transmembrane</keyword>
<dbReference type="Pfam" id="PF01370">
    <property type="entry name" value="Epimerase"/>
    <property type="match status" value="1"/>
</dbReference>
<dbReference type="FunFam" id="3.40.50.720:FF:000065">
    <property type="entry name" value="UDP-glucuronic acid decarboxylase 1"/>
    <property type="match status" value="1"/>
</dbReference>
<evidence type="ECO:0000256" key="5">
    <source>
        <dbReference type="ARBA" id="ARBA00022968"/>
    </source>
</evidence>
<dbReference type="SUPFAM" id="SSF51735">
    <property type="entry name" value="NAD(P)-binding Rossmann-fold domains"/>
    <property type="match status" value="1"/>
</dbReference>
<keyword evidence="15" id="KW-1185">Reference proteome</keyword>
<dbReference type="InterPro" id="IPR044516">
    <property type="entry name" value="UXS-like"/>
</dbReference>
<comment type="subcellular location">
    <subcellularLocation>
        <location evidence="2">Golgi apparatus membrane</location>
        <topology evidence="2">Single-pass type II membrane protein</topology>
    </subcellularLocation>
    <subcellularLocation>
        <location evidence="12">Golgi apparatus</location>
        <location evidence="12">Golgi stack membrane</location>
    </subcellularLocation>
</comment>
<dbReference type="RefSeq" id="WP_203006313.1">
    <property type="nucleotide sequence ID" value="NZ_JADWYU010000092.1"/>
</dbReference>
<keyword evidence="6" id="KW-1133">Transmembrane helix</keyword>
<evidence type="ECO:0000256" key="7">
    <source>
        <dbReference type="ARBA" id="ARBA00023027"/>
    </source>
</evidence>
<evidence type="ECO:0000313" key="15">
    <source>
        <dbReference type="Proteomes" id="UP000604475"/>
    </source>
</evidence>
<dbReference type="GO" id="GO:0005737">
    <property type="term" value="C:cytoplasm"/>
    <property type="evidence" value="ECO:0007669"/>
    <property type="project" value="TreeGrafter"/>
</dbReference>
<evidence type="ECO:0000256" key="12">
    <source>
        <dbReference type="ARBA" id="ARBA00037859"/>
    </source>
</evidence>
<dbReference type="PANTHER" id="PTHR43078">
    <property type="entry name" value="UDP-GLUCURONIC ACID DECARBOXYLASE-RELATED"/>
    <property type="match status" value="1"/>
</dbReference>
<evidence type="ECO:0000256" key="4">
    <source>
        <dbReference type="ARBA" id="ARBA00022793"/>
    </source>
</evidence>
<gene>
    <name evidence="14" type="ORF">I7412_35725</name>
</gene>
<evidence type="ECO:0000256" key="11">
    <source>
        <dbReference type="ARBA" id="ARBA00023239"/>
    </source>
</evidence>
<comment type="cofactor">
    <cofactor evidence="1">
        <name>NAD(+)</name>
        <dbReference type="ChEBI" id="CHEBI:57540"/>
    </cofactor>
</comment>
<evidence type="ECO:0000256" key="9">
    <source>
        <dbReference type="ARBA" id="ARBA00023136"/>
    </source>
</evidence>
<keyword evidence="4" id="KW-0210">Decarboxylase</keyword>
<dbReference type="GO" id="GO:0048040">
    <property type="term" value="F:UDP-glucuronate decarboxylase activity"/>
    <property type="evidence" value="ECO:0007669"/>
    <property type="project" value="TreeGrafter"/>
</dbReference>
<feature type="domain" description="NAD-dependent epimerase/dehydratase" evidence="13">
    <location>
        <begin position="4"/>
        <end position="239"/>
    </location>
</feature>
<keyword evidence="8" id="KW-0333">Golgi apparatus</keyword>
<keyword evidence="10" id="KW-0325">Glycoprotein</keyword>
<sequence length="319" mass="34678">MTRVAITGGAGFLGSHLCERLLADGVEVVCVDNFVTGRPENVEHLLASPRFRLVNRDVTEYLHVPGPVDAVLHFASPASPVDYYRLPVETLLVGSAGTHNALGLARAKGARFLLASTSEAYGDPKVHPQPESYWGNVNPVGPRSMYDEAKRYAEALTMAYRNSRGVDTGIVRIFNTYGPRMRADDGRAIPTFISQALRGEGITVAGDGSQTRSVCYVDDLIEGIVRLLWSDLPGPVNIGNPHELSILDTARLVRRLCGSDAPITFIPRPVDDPTVRQPDITLAHQRLGWTPKVAVDDGLARTIEWFSDQSVGAGQRRAA</sequence>
<comment type="caution">
    <text evidence="14">The sequence shown here is derived from an EMBL/GenBank/DDBJ whole genome shotgun (WGS) entry which is preliminary data.</text>
</comment>
<name>A0A937UVM1_9ACTN</name>
<dbReference type="Gene3D" id="3.90.25.10">
    <property type="entry name" value="UDP-galactose 4-epimerase, domain 1"/>
    <property type="match status" value="1"/>
</dbReference>
<dbReference type="Proteomes" id="UP000604475">
    <property type="component" value="Unassembled WGS sequence"/>
</dbReference>
<evidence type="ECO:0000256" key="10">
    <source>
        <dbReference type="ARBA" id="ARBA00023180"/>
    </source>
</evidence>
<organism evidence="14 15">
    <name type="scientific">Frankia nepalensis</name>
    <dbReference type="NCBI Taxonomy" id="1836974"/>
    <lineage>
        <taxon>Bacteria</taxon>
        <taxon>Bacillati</taxon>
        <taxon>Actinomycetota</taxon>
        <taxon>Actinomycetes</taxon>
        <taxon>Frankiales</taxon>
        <taxon>Frankiaceae</taxon>
        <taxon>Frankia</taxon>
    </lineage>
</organism>
<dbReference type="InterPro" id="IPR001509">
    <property type="entry name" value="Epimerase_deHydtase"/>
</dbReference>
<dbReference type="EMBL" id="JAEACQ010000321">
    <property type="protein sequence ID" value="MBL7632416.1"/>
    <property type="molecule type" value="Genomic_DNA"/>
</dbReference>
<dbReference type="PANTHER" id="PTHR43078:SF6">
    <property type="entry name" value="UDP-GLUCURONIC ACID DECARBOXYLASE 1"/>
    <property type="match status" value="1"/>
</dbReference>
<evidence type="ECO:0000256" key="8">
    <source>
        <dbReference type="ARBA" id="ARBA00023034"/>
    </source>
</evidence>
<keyword evidence="5" id="KW-0735">Signal-anchor</keyword>
<reference evidence="14" key="1">
    <citation type="submission" date="2020-12" db="EMBL/GenBank/DDBJ databases">
        <title>Genomic characterization of non-nitrogen-fixing Frankia strains.</title>
        <authorList>
            <person name="Carlos-Shanley C."/>
            <person name="Guerra T."/>
            <person name="Hahn D."/>
        </authorList>
    </citation>
    <scope>NUCLEOTIDE SEQUENCE</scope>
    <source>
        <strain evidence="14">CN6</strain>
    </source>
</reference>
<dbReference type="InterPro" id="IPR036291">
    <property type="entry name" value="NAD(P)-bd_dom_sf"/>
</dbReference>
<evidence type="ECO:0000256" key="6">
    <source>
        <dbReference type="ARBA" id="ARBA00022989"/>
    </source>
</evidence>
<keyword evidence="11" id="KW-0456">Lyase</keyword>
<evidence type="ECO:0000313" key="14">
    <source>
        <dbReference type="EMBL" id="MBL7632416.1"/>
    </source>
</evidence>
<dbReference type="GO" id="GO:0070403">
    <property type="term" value="F:NAD+ binding"/>
    <property type="evidence" value="ECO:0007669"/>
    <property type="project" value="InterPro"/>
</dbReference>
<accession>A0A937UVM1</accession>